<evidence type="ECO:0000313" key="2">
    <source>
        <dbReference type="Proteomes" id="UP000229839"/>
    </source>
</evidence>
<dbReference type="Proteomes" id="UP000229839">
    <property type="component" value="Unassembled WGS sequence"/>
</dbReference>
<name>A0A2M6UT25_9HYPH</name>
<evidence type="ECO:0000313" key="1">
    <source>
        <dbReference type="EMBL" id="PIT69340.1"/>
    </source>
</evidence>
<comment type="caution">
    <text evidence="1">The sequence shown here is derived from an EMBL/GenBank/DDBJ whole genome shotgun (WGS) entry which is preliminary data.</text>
</comment>
<sequence>MIRNKTLIERDQGYIQFDLEPLKQVISLIIADTEAFEILDDNAYLVGAKDYIQNNRGRSQTL</sequence>
<organism evidence="1 2">
    <name type="scientific">Bartonella tribocorum</name>
    <dbReference type="NCBI Taxonomy" id="85701"/>
    <lineage>
        <taxon>Bacteria</taxon>
        <taxon>Pseudomonadati</taxon>
        <taxon>Pseudomonadota</taxon>
        <taxon>Alphaproteobacteria</taxon>
        <taxon>Hyphomicrobiales</taxon>
        <taxon>Bartonellaceae</taxon>
        <taxon>Bartonella</taxon>
    </lineage>
</organism>
<reference evidence="1 2" key="1">
    <citation type="submission" date="2017-06" db="EMBL/GenBank/DDBJ databases">
        <title>Draft genome of Bartonella tribocorum strain L103, isolated from a rodent in Laos.</title>
        <authorList>
            <person name="Hadjadj L."/>
            <person name="Jiyipong T."/>
            <person name="Morand S."/>
            <person name="Diene S.M."/>
            <person name="Rolain J.-M."/>
        </authorList>
    </citation>
    <scope>NUCLEOTIDE SEQUENCE [LARGE SCALE GENOMIC DNA]</scope>
    <source>
        <strain evidence="1 2">L103</strain>
    </source>
</reference>
<gene>
    <name evidence="1" type="ORF">CER18_03830</name>
</gene>
<accession>A0A2M6UT25</accession>
<protein>
    <submittedName>
        <fullName evidence="1">Uncharacterized protein</fullName>
    </submittedName>
</protein>
<dbReference type="EMBL" id="NJGE01000006">
    <property type="protein sequence ID" value="PIT69340.1"/>
    <property type="molecule type" value="Genomic_DNA"/>
</dbReference>
<proteinExistence type="predicted"/>
<dbReference type="AlphaFoldDB" id="A0A2M6UT25"/>